<reference evidence="6 7" key="1">
    <citation type="submission" date="2015-08" db="EMBL/GenBank/DDBJ databases">
        <title>Next Generation Sequencing and Analysis of the Genome of Puccinia sorghi L Schw, the Causal Agent of Maize Common Rust.</title>
        <authorList>
            <person name="Rochi L."/>
            <person name="Burguener G."/>
            <person name="Darino M."/>
            <person name="Turjanski A."/>
            <person name="Kreff E."/>
            <person name="Dieguez M.J."/>
            <person name="Sacco F."/>
        </authorList>
    </citation>
    <scope>NUCLEOTIDE SEQUENCE [LARGE SCALE GENOMIC DNA]</scope>
    <source>
        <strain evidence="6 7">RO10H11247</strain>
    </source>
</reference>
<dbReference type="EC" id="2.1.1.22" evidence="2"/>
<evidence type="ECO:0000256" key="5">
    <source>
        <dbReference type="ARBA" id="ARBA00022691"/>
    </source>
</evidence>
<dbReference type="SUPFAM" id="SSF53335">
    <property type="entry name" value="S-adenosyl-L-methionine-dependent methyltransferases"/>
    <property type="match status" value="1"/>
</dbReference>
<accession>A0A0L6VPV3</accession>
<evidence type="ECO:0000256" key="1">
    <source>
        <dbReference type="ARBA" id="ARBA00010086"/>
    </source>
</evidence>
<comment type="caution">
    <text evidence="6">The sequence shown here is derived from an EMBL/GenBank/DDBJ whole genome shotgun (WGS) entry which is preliminary data.</text>
</comment>
<dbReference type="VEuPathDB" id="FungiDB:VP01_1227g1"/>
<dbReference type="GO" id="GO:0030735">
    <property type="term" value="F:carnosine N-methyltransferase activity"/>
    <property type="evidence" value="ECO:0007669"/>
    <property type="project" value="UniProtKB-EC"/>
</dbReference>
<dbReference type="GO" id="GO:0032259">
    <property type="term" value="P:methylation"/>
    <property type="evidence" value="ECO:0007669"/>
    <property type="project" value="UniProtKB-KW"/>
</dbReference>
<proteinExistence type="inferred from homology"/>
<gene>
    <name evidence="6" type="ORF">VP01_1227g1</name>
</gene>
<dbReference type="PANTHER" id="PTHR12303">
    <property type="entry name" value="CARNOSINE N-METHYLTRANSFERASE"/>
    <property type="match status" value="1"/>
</dbReference>
<dbReference type="PANTHER" id="PTHR12303:SF6">
    <property type="entry name" value="CARNOSINE N-METHYLTRANSFERASE"/>
    <property type="match status" value="1"/>
</dbReference>
<dbReference type="Pfam" id="PF07942">
    <property type="entry name" value="CARME"/>
    <property type="match status" value="1"/>
</dbReference>
<comment type="similarity">
    <text evidence="1">Belongs to the carnosine N-methyltransferase family.</text>
</comment>
<dbReference type="Proteomes" id="UP000037035">
    <property type="component" value="Unassembled WGS sequence"/>
</dbReference>
<dbReference type="InterPro" id="IPR029063">
    <property type="entry name" value="SAM-dependent_MTases_sf"/>
</dbReference>
<keyword evidence="4" id="KW-0808">Transferase</keyword>
<organism evidence="6 7">
    <name type="scientific">Puccinia sorghi</name>
    <dbReference type="NCBI Taxonomy" id="27349"/>
    <lineage>
        <taxon>Eukaryota</taxon>
        <taxon>Fungi</taxon>
        <taxon>Dikarya</taxon>
        <taxon>Basidiomycota</taxon>
        <taxon>Pucciniomycotina</taxon>
        <taxon>Pucciniomycetes</taxon>
        <taxon>Pucciniales</taxon>
        <taxon>Pucciniaceae</taxon>
        <taxon>Puccinia</taxon>
    </lineage>
</organism>
<dbReference type="STRING" id="27349.A0A0L6VPV3"/>
<evidence type="ECO:0000256" key="2">
    <source>
        <dbReference type="ARBA" id="ARBA00012003"/>
    </source>
</evidence>
<dbReference type="InterPro" id="IPR012901">
    <property type="entry name" value="CARME"/>
</dbReference>
<evidence type="ECO:0000256" key="4">
    <source>
        <dbReference type="ARBA" id="ARBA00022679"/>
    </source>
</evidence>
<dbReference type="OrthoDB" id="978at2759"/>
<sequence length="403" mass="46323">MEDERRMSTEENEGSHYRRVIEAFDQYRRYSLATNNRRRKDLHRLPLEDQSLLSEYPAKLAEVDDRIRRNADVLDQIVFKAELAALGPSSPLHPHLQHEQASGTIQIYPPPQPCCNRVVSPQKAWLYSCNQITSPLVSAPWTLRNRFPSFKWPEWVNKLWVGVELIYQGSAEREACYSPILQRLDRLADSLAIHVSQRAQIRVLVPGSGLARLVWEIANRGFTAQGNEVSYPMLLASNLILNHSESVDQWSIYPFIHSFSNLSSIHHLLQEVRFPDVVVPEVLNRQDFGISVGEFVDIFSKPEEHGKWDAIVTCFFLDTAQNIVAYLRTMYAILKTEGIWINLGPTLWHYESTANPRDLSIELDVSEIKQLAKQLGFHFEPLSERVIETTYAGNPYNNLQQSQ</sequence>
<dbReference type="AlphaFoldDB" id="A0A0L6VPV3"/>
<keyword evidence="3" id="KW-0489">Methyltransferase</keyword>
<dbReference type="Gene3D" id="3.40.50.150">
    <property type="entry name" value="Vaccinia Virus protein VP39"/>
    <property type="match status" value="1"/>
</dbReference>
<evidence type="ECO:0000256" key="3">
    <source>
        <dbReference type="ARBA" id="ARBA00022603"/>
    </source>
</evidence>
<evidence type="ECO:0000313" key="7">
    <source>
        <dbReference type="Proteomes" id="UP000037035"/>
    </source>
</evidence>
<dbReference type="EMBL" id="LAVV01002532">
    <property type="protein sequence ID" value="KNZ62744.1"/>
    <property type="molecule type" value="Genomic_DNA"/>
</dbReference>
<name>A0A0L6VPV3_9BASI</name>
<protein>
    <recommendedName>
        <fullName evidence="2">carnosine N-methyltransferase</fullName>
        <ecNumber evidence="2">2.1.1.22</ecNumber>
    </recommendedName>
</protein>
<keyword evidence="7" id="KW-1185">Reference proteome</keyword>
<dbReference type="SMART" id="SM01296">
    <property type="entry name" value="N2227"/>
    <property type="match status" value="1"/>
</dbReference>
<evidence type="ECO:0000313" key="6">
    <source>
        <dbReference type="EMBL" id="KNZ62744.1"/>
    </source>
</evidence>
<keyword evidence="5" id="KW-0949">S-adenosyl-L-methionine</keyword>